<sequence>MKQKFSRSKLKKWLKKAAGVTLLSISLVNSASSIITNTSSPKLVAQAMEQRIESFPKGSYLVEYERNDDEDQEDFPYNKTVWALAFDANLSRGGKILNLTTLLSELGDFEYVISTTKDTGAYNLTSVFAKQPEDPLELEALVGTLKKHASFVTVEDGSGEMHGGNSFINGKKFT</sequence>
<feature type="chain" id="PRO_5008609846" evidence="1">
    <location>
        <begin position="32"/>
        <end position="174"/>
    </location>
</feature>
<accession>A0A1B8HMH1</accession>
<dbReference type="AlphaFoldDB" id="A0A1B8HMH1"/>
<proteinExistence type="predicted"/>
<keyword evidence="1" id="KW-0732">Signal</keyword>
<gene>
    <name evidence="2" type="ORF">AYY17_15850</name>
</gene>
<evidence type="ECO:0000256" key="1">
    <source>
        <dbReference type="SAM" id="SignalP"/>
    </source>
</evidence>
<feature type="signal peptide" evidence="1">
    <location>
        <begin position="1"/>
        <end position="31"/>
    </location>
</feature>
<dbReference type="EMBL" id="LZEX01000003">
    <property type="protein sequence ID" value="OBU10609.1"/>
    <property type="molecule type" value="Genomic_DNA"/>
</dbReference>
<organism evidence="2 3">
    <name type="scientific">Morganella psychrotolerans</name>
    <dbReference type="NCBI Taxonomy" id="368603"/>
    <lineage>
        <taxon>Bacteria</taxon>
        <taxon>Pseudomonadati</taxon>
        <taxon>Pseudomonadota</taxon>
        <taxon>Gammaproteobacteria</taxon>
        <taxon>Enterobacterales</taxon>
        <taxon>Morganellaceae</taxon>
        <taxon>Morganella</taxon>
    </lineage>
</organism>
<evidence type="ECO:0000313" key="2">
    <source>
        <dbReference type="EMBL" id="OBU10609.1"/>
    </source>
</evidence>
<name>A0A1B8HMH1_9GAMM</name>
<dbReference type="RefSeq" id="WP_067421881.1">
    <property type="nucleotide sequence ID" value="NZ_LZEX01000003.1"/>
</dbReference>
<comment type="caution">
    <text evidence="2">The sequence shown here is derived from an EMBL/GenBank/DDBJ whole genome shotgun (WGS) entry which is preliminary data.</text>
</comment>
<reference evidence="2 3" key="1">
    <citation type="submission" date="2016-06" db="EMBL/GenBank/DDBJ databases">
        <authorList>
            <person name="Kjaerup R.B."/>
            <person name="Dalgaard T.S."/>
            <person name="Juul-Madsen H.R."/>
        </authorList>
    </citation>
    <scope>NUCLEOTIDE SEQUENCE [LARGE SCALE GENOMIC DNA]</scope>
    <source>
        <strain evidence="2 3">GCSL-Mp3</strain>
    </source>
</reference>
<evidence type="ECO:0000313" key="3">
    <source>
        <dbReference type="Proteomes" id="UP000092247"/>
    </source>
</evidence>
<dbReference type="Proteomes" id="UP000092247">
    <property type="component" value="Unassembled WGS sequence"/>
</dbReference>
<protein>
    <submittedName>
        <fullName evidence="2">Uncharacterized protein</fullName>
    </submittedName>
</protein>